<dbReference type="SMART" id="SM00553">
    <property type="entry name" value="SEP"/>
    <property type="match status" value="1"/>
</dbReference>
<feature type="domain" description="SEP" evidence="3">
    <location>
        <begin position="221"/>
        <end position="285"/>
    </location>
</feature>
<reference evidence="4 5" key="1">
    <citation type="submission" date="2015-01" db="EMBL/GenBank/DDBJ databases">
        <title>The Genome Sequence of Fonsecaea pedrosoi CBS 271.37.</title>
        <authorList>
            <consortium name="The Broad Institute Genomics Platform"/>
            <person name="Cuomo C."/>
            <person name="de Hoog S."/>
            <person name="Gorbushina A."/>
            <person name="Stielow B."/>
            <person name="Teixiera M."/>
            <person name="Abouelleil A."/>
            <person name="Chapman S.B."/>
            <person name="Priest M."/>
            <person name="Young S.K."/>
            <person name="Wortman J."/>
            <person name="Nusbaum C."/>
            <person name="Birren B."/>
        </authorList>
    </citation>
    <scope>NUCLEOTIDE SEQUENCE [LARGE SCALE GENOMIC DNA]</scope>
    <source>
        <strain evidence="4 5">CBS 271.37</strain>
    </source>
</reference>
<proteinExistence type="predicted"/>
<dbReference type="SUPFAM" id="SSF54236">
    <property type="entry name" value="Ubiquitin-like"/>
    <property type="match status" value="1"/>
</dbReference>
<dbReference type="GO" id="GO:0043130">
    <property type="term" value="F:ubiquitin binding"/>
    <property type="evidence" value="ECO:0007669"/>
    <property type="project" value="TreeGrafter"/>
</dbReference>
<dbReference type="Pfam" id="PF14555">
    <property type="entry name" value="UBA_4"/>
    <property type="match status" value="1"/>
</dbReference>
<dbReference type="GO" id="GO:0000045">
    <property type="term" value="P:autophagosome assembly"/>
    <property type="evidence" value="ECO:0007669"/>
    <property type="project" value="TreeGrafter"/>
</dbReference>
<dbReference type="GO" id="GO:0005634">
    <property type="term" value="C:nucleus"/>
    <property type="evidence" value="ECO:0007669"/>
    <property type="project" value="TreeGrafter"/>
</dbReference>
<dbReference type="FunFam" id="3.30.420.210:FF:000002">
    <property type="entry name" value="UBX domain-containing protein 1"/>
    <property type="match status" value="1"/>
</dbReference>
<evidence type="ECO:0000259" key="2">
    <source>
        <dbReference type="PROSITE" id="PS50033"/>
    </source>
</evidence>
<evidence type="ECO:0000259" key="3">
    <source>
        <dbReference type="PROSITE" id="PS51399"/>
    </source>
</evidence>
<dbReference type="PANTHER" id="PTHR23333">
    <property type="entry name" value="UBX DOMAIN CONTAINING PROTEIN"/>
    <property type="match status" value="1"/>
</dbReference>
<dbReference type="STRING" id="1442368.A0A0D2EZ67"/>
<dbReference type="Pfam" id="PF00789">
    <property type="entry name" value="UBX"/>
    <property type="match status" value="1"/>
</dbReference>
<dbReference type="Pfam" id="PF08059">
    <property type="entry name" value="SEP"/>
    <property type="match status" value="1"/>
</dbReference>
<feature type="compositionally biased region" description="Basic and acidic residues" evidence="1">
    <location>
        <begin position="165"/>
        <end position="176"/>
    </location>
</feature>
<protein>
    <recommendedName>
        <fullName evidence="6">UBX domain-containing protein</fullName>
    </recommendedName>
</protein>
<dbReference type="PROSITE" id="PS50033">
    <property type="entry name" value="UBX"/>
    <property type="match status" value="1"/>
</dbReference>
<evidence type="ECO:0000313" key="5">
    <source>
        <dbReference type="Proteomes" id="UP000053029"/>
    </source>
</evidence>
<dbReference type="RefSeq" id="XP_013283450.1">
    <property type="nucleotide sequence ID" value="XM_013427996.1"/>
</dbReference>
<dbReference type="CDD" id="cd14348">
    <property type="entry name" value="UBA_p47"/>
    <property type="match status" value="1"/>
</dbReference>
<dbReference type="AlphaFoldDB" id="A0A0D2EZ67"/>
<dbReference type="HOGENOM" id="CLU_029402_4_1_1"/>
<dbReference type="GO" id="GO:0005829">
    <property type="term" value="C:cytosol"/>
    <property type="evidence" value="ECO:0007669"/>
    <property type="project" value="TreeGrafter"/>
</dbReference>
<dbReference type="Proteomes" id="UP000053029">
    <property type="component" value="Unassembled WGS sequence"/>
</dbReference>
<dbReference type="PROSITE" id="PS51399">
    <property type="entry name" value="SEP"/>
    <property type="match status" value="1"/>
</dbReference>
<dbReference type="GO" id="GO:0007030">
    <property type="term" value="P:Golgi organization"/>
    <property type="evidence" value="ECO:0007669"/>
    <property type="project" value="TreeGrafter"/>
</dbReference>
<organism evidence="4 5">
    <name type="scientific">Fonsecaea pedrosoi CBS 271.37</name>
    <dbReference type="NCBI Taxonomy" id="1442368"/>
    <lineage>
        <taxon>Eukaryota</taxon>
        <taxon>Fungi</taxon>
        <taxon>Dikarya</taxon>
        <taxon>Ascomycota</taxon>
        <taxon>Pezizomycotina</taxon>
        <taxon>Eurotiomycetes</taxon>
        <taxon>Chaetothyriomycetidae</taxon>
        <taxon>Chaetothyriales</taxon>
        <taxon>Herpotrichiellaceae</taxon>
        <taxon>Fonsecaea</taxon>
    </lineage>
</organism>
<feature type="compositionally biased region" description="Low complexity" evidence="1">
    <location>
        <begin position="316"/>
        <end position="334"/>
    </location>
</feature>
<dbReference type="GO" id="GO:0031468">
    <property type="term" value="P:nuclear membrane reassembly"/>
    <property type="evidence" value="ECO:0007669"/>
    <property type="project" value="TreeGrafter"/>
</dbReference>
<dbReference type="GO" id="GO:0043161">
    <property type="term" value="P:proteasome-mediated ubiquitin-dependent protein catabolic process"/>
    <property type="evidence" value="ECO:0007669"/>
    <property type="project" value="TreeGrafter"/>
</dbReference>
<dbReference type="GeneID" id="25305746"/>
<evidence type="ECO:0000256" key="1">
    <source>
        <dbReference type="SAM" id="MobiDB-lite"/>
    </source>
</evidence>
<gene>
    <name evidence="4" type="ORF">Z517_06256</name>
</gene>
<dbReference type="OrthoDB" id="25887at2759"/>
<dbReference type="InterPro" id="IPR012989">
    <property type="entry name" value="SEP_domain"/>
</dbReference>
<name>A0A0D2EZ67_9EURO</name>
<dbReference type="Gene3D" id="3.30.420.210">
    <property type="entry name" value="SEP domain"/>
    <property type="match status" value="1"/>
</dbReference>
<accession>A0A0D2EZ67</accession>
<evidence type="ECO:0008006" key="6">
    <source>
        <dbReference type="Google" id="ProtNLM"/>
    </source>
</evidence>
<feature type="compositionally biased region" description="Low complexity" evidence="1">
    <location>
        <begin position="97"/>
        <end position="139"/>
    </location>
</feature>
<dbReference type="SUPFAM" id="SSF46934">
    <property type="entry name" value="UBA-like"/>
    <property type="match status" value="1"/>
</dbReference>
<feature type="region of interest" description="Disordered" evidence="1">
    <location>
        <begin position="52"/>
        <end position="219"/>
    </location>
</feature>
<dbReference type="PANTHER" id="PTHR23333:SF20">
    <property type="entry name" value="NSFL1 COFACTOR P47"/>
    <property type="match status" value="1"/>
</dbReference>
<feature type="domain" description="UBX" evidence="2">
    <location>
        <begin position="338"/>
        <end position="402"/>
    </location>
</feature>
<dbReference type="SUPFAM" id="SSF102848">
    <property type="entry name" value="NSFL1 (p97 ATPase) cofactor p47, SEP domain"/>
    <property type="match status" value="1"/>
</dbReference>
<dbReference type="InterPro" id="IPR009060">
    <property type="entry name" value="UBA-like_sf"/>
</dbReference>
<dbReference type="InterPro" id="IPR029071">
    <property type="entry name" value="Ubiquitin-like_domsf"/>
</dbReference>
<dbReference type="SMART" id="SM00166">
    <property type="entry name" value="UBX"/>
    <property type="match status" value="1"/>
</dbReference>
<feature type="region of interest" description="Disordered" evidence="1">
    <location>
        <begin position="284"/>
        <end position="337"/>
    </location>
</feature>
<sequence>MANPDPAEQSSLIAQFIAIVGTATSRRAHQFLAANDWNLEAAISNYYATYDDQSFDIPDDPDDSDYVDEEDPDSSHQTQSQPPHPTYGAGRRLGEGPSESEPTPAAASSASSSSQPKNNPSSQKKFATLGDFSSSGANGDDSDDDEKQDLFAGGEKSGLAVQNPDDLRKRILEKAQKRGPPPKEAAPKKSFFTGSARTLGGDDAPSREIPAAHQPRGRAERVERVLHFWQDGFSIDDGDLYRFDDPRNAEILNSIRQGRAPLNIMNVQPGQEVDVEIKQHEEKYVKPKKKYRPFEGSGQRLGSPTPGVPSMPGSFTSETTAPASAASSAAPPTTEVDESKPIVTLRISLGSGTRLTTRFNTTQTIGDVYDFVQRAEPGGREFVLQTTFPTTDLKDKSQVLGEMAEFKRGGAVVQRYL</sequence>
<dbReference type="InterPro" id="IPR036241">
    <property type="entry name" value="NSFL1C_SEP_dom_sf"/>
</dbReference>
<dbReference type="Gene3D" id="1.10.8.10">
    <property type="entry name" value="DNA helicase RuvA subunit, C-terminal domain"/>
    <property type="match status" value="1"/>
</dbReference>
<evidence type="ECO:0000313" key="4">
    <source>
        <dbReference type="EMBL" id="KIW79642.1"/>
    </source>
</evidence>
<keyword evidence="5" id="KW-1185">Reference proteome</keyword>
<dbReference type="InterPro" id="IPR001012">
    <property type="entry name" value="UBX_dom"/>
</dbReference>
<dbReference type="GO" id="GO:0061025">
    <property type="term" value="P:membrane fusion"/>
    <property type="evidence" value="ECO:0007669"/>
    <property type="project" value="TreeGrafter"/>
</dbReference>
<dbReference type="VEuPathDB" id="FungiDB:Z517_06256"/>
<dbReference type="Gene3D" id="3.10.20.90">
    <property type="entry name" value="Phosphatidylinositol 3-kinase Catalytic Subunit, Chain A, domain 1"/>
    <property type="match status" value="1"/>
</dbReference>
<feature type="compositionally biased region" description="Acidic residues" evidence="1">
    <location>
        <begin position="53"/>
        <end position="72"/>
    </location>
</feature>
<dbReference type="EMBL" id="KN846972">
    <property type="protein sequence ID" value="KIW79642.1"/>
    <property type="molecule type" value="Genomic_DNA"/>
</dbReference>